<protein>
    <submittedName>
        <fullName evidence="1">Hemolysin-type calcium-binding region protein</fullName>
    </submittedName>
</protein>
<keyword evidence="2" id="KW-1185">Reference proteome</keyword>
<reference evidence="1" key="1">
    <citation type="submission" date="2019-10" db="EMBL/GenBank/DDBJ databases">
        <authorList>
            <consortium name="Genoscope - CEA"/>
            <person name="William W."/>
        </authorList>
    </citation>
    <scope>NUCLEOTIDE SEQUENCE [LARGE SCALE GENOMIC DNA]</scope>
    <source>
        <strain evidence="1">BBR_PRJEB10994</strain>
    </source>
</reference>
<dbReference type="EMBL" id="CZCS02000013">
    <property type="protein sequence ID" value="VXD14517.1"/>
    <property type="molecule type" value="Genomic_DNA"/>
</dbReference>
<proteinExistence type="predicted"/>
<dbReference type="RefSeq" id="WP_083616177.1">
    <property type="nucleotide sequence ID" value="NZ_LR734982.1"/>
</dbReference>
<accession>A0A7Z9BI74</accession>
<evidence type="ECO:0000313" key="1">
    <source>
        <dbReference type="EMBL" id="VXD14517.1"/>
    </source>
</evidence>
<dbReference type="Proteomes" id="UP000182190">
    <property type="component" value="Unassembled WGS sequence"/>
</dbReference>
<dbReference type="AlphaFoldDB" id="A0A7Z9BI74"/>
<organism evidence="1 2">
    <name type="scientific">Planktothrix paucivesiculata PCC 9631</name>
    <dbReference type="NCBI Taxonomy" id="671071"/>
    <lineage>
        <taxon>Bacteria</taxon>
        <taxon>Bacillati</taxon>
        <taxon>Cyanobacteriota</taxon>
        <taxon>Cyanophyceae</taxon>
        <taxon>Oscillatoriophycideae</taxon>
        <taxon>Oscillatoriales</taxon>
        <taxon>Microcoleaceae</taxon>
        <taxon>Planktothrix</taxon>
    </lineage>
</organism>
<gene>
    <name evidence="1" type="ORF">PL9631_110046</name>
</gene>
<comment type="caution">
    <text evidence="1">The sequence shown here is derived from an EMBL/GenBank/DDBJ whole genome shotgun (WGS) entry which is preliminary data.</text>
</comment>
<dbReference type="OrthoDB" id="467319at2"/>
<dbReference type="SUPFAM" id="SSF89260">
    <property type="entry name" value="Collagen-binding domain"/>
    <property type="match status" value="1"/>
</dbReference>
<evidence type="ECO:0000313" key="2">
    <source>
        <dbReference type="Proteomes" id="UP000182190"/>
    </source>
</evidence>
<dbReference type="Gene3D" id="2.60.120.380">
    <property type="match status" value="1"/>
</dbReference>
<sequence length="298" mass="34458">MLTLETLFDEQFYLSTYPDVAPTIERQEFRNAFDHFVEEGQFLGYEPNPLFDSQYYQQGDLELSIQIEGEFITAVKHFIDFGQFEPRSPNPLFDPIYYLERYPDIKSGFLQGQINPFEHFFLQGQYEGRNPSIDFDTNFYQTRYPDVLSDIQSGQYQTFFEHFWRQGLKEQRLGIAPAFQDDLTQTINIDILLGQRTIVGLIDAANPIDIYEFIIPNFNSQVSIIMNQMKANLDLDLIYDLNNNRAVQSNEIVASSTNLGLTPESIKLDKLPSGTYFLRVSPMDGNTHYLLNLSATPI</sequence>
<name>A0A7Z9BI74_9CYAN</name>